<dbReference type="Proteomes" id="UP000887565">
    <property type="component" value="Unplaced"/>
</dbReference>
<organism evidence="2 3">
    <name type="scientific">Romanomermis culicivorax</name>
    <name type="common">Nematode worm</name>
    <dbReference type="NCBI Taxonomy" id="13658"/>
    <lineage>
        <taxon>Eukaryota</taxon>
        <taxon>Metazoa</taxon>
        <taxon>Ecdysozoa</taxon>
        <taxon>Nematoda</taxon>
        <taxon>Enoplea</taxon>
        <taxon>Dorylaimia</taxon>
        <taxon>Mermithida</taxon>
        <taxon>Mermithoidea</taxon>
        <taxon>Mermithidae</taxon>
        <taxon>Romanomermis</taxon>
    </lineage>
</organism>
<name>A0A915IKE2_ROMCU</name>
<sequence>MDFMPAEPAMMLPPMAPTMDPRIYLATLAILPDLRLLPLLPLLALAAALTAYHFPSLPPGMLFPEHHWMDYPDALKEEIQRILLPQPTPAVPVPQVAQPAPVIAQAAALLPTALSQSPPPATLLPSTAPMDVQTPQAPSTSAPALDRHGQPIPKPGHYEHSVKHKRHLQEEADYHKYHKMCTTDEPRTQ</sequence>
<accession>A0A915IKE2</accession>
<reference evidence="3" key="1">
    <citation type="submission" date="2022-11" db="UniProtKB">
        <authorList>
            <consortium name="WormBaseParasite"/>
        </authorList>
    </citation>
    <scope>IDENTIFICATION</scope>
</reference>
<evidence type="ECO:0000313" key="2">
    <source>
        <dbReference type="Proteomes" id="UP000887565"/>
    </source>
</evidence>
<feature type="compositionally biased region" description="Polar residues" evidence="1">
    <location>
        <begin position="133"/>
        <end position="142"/>
    </location>
</feature>
<keyword evidence="2" id="KW-1185">Reference proteome</keyword>
<proteinExistence type="predicted"/>
<feature type="region of interest" description="Disordered" evidence="1">
    <location>
        <begin position="118"/>
        <end position="174"/>
    </location>
</feature>
<protein>
    <submittedName>
        <fullName evidence="3">Uncharacterized protein</fullName>
    </submittedName>
</protein>
<dbReference type="AlphaFoldDB" id="A0A915IKE2"/>
<evidence type="ECO:0000313" key="3">
    <source>
        <dbReference type="WBParaSite" id="nRc.2.0.1.t14481-RA"/>
    </source>
</evidence>
<evidence type="ECO:0000256" key="1">
    <source>
        <dbReference type="SAM" id="MobiDB-lite"/>
    </source>
</evidence>
<dbReference type="WBParaSite" id="nRc.2.0.1.t14481-RA">
    <property type="protein sequence ID" value="nRc.2.0.1.t14481-RA"/>
    <property type="gene ID" value="nRc.2.0.1.g14481"/>
</dbReference>